<feature type="domain" description="ABC3 transporter permease C-terminal" evidence="7">
    <location>
        <begin position="301"/>
        <end position="415"/>
    </location>
</feature>
<feature type="transmembrane region" description="Helical" evidence="6">
    <location>
        <begin position="779"/>
        <end position="799"/>
    </location>
</feature>
<dbReference type="OrthoDB" id="1451596at2"/>
<evidence type="ECO:0000256" key="6">
    <source>
        <dbReference type="SAM" id="Phobius"/>
    </source>
</evidence>
<evidence type="ECO:0000256" key="4">
    <source>
        <dbReference type="ARBA" id="ARBA00022989"/>
    </source>
</evidence>
<evidence type="ECO:0000259" key="7">
    <source>
        <dbReference type="Pfam" id="PF02687"/>
    </source>
</evidence>
<dbReference type="RefSeq" id="WP_119050780.1">
    <property type="nucleotide sequence ID" value="NZ_CP032157.1"/>
</dbReference>
<accession>A0A3B7MME0</accession>
<sequence>MIRNYLKLAFRNVRKHKAFSLINILGLAVGISASLVIYLIVQYEFSFDRFHKDGDRIYRVVSSLDFSGAHYDNSSVPAPLAAAAGTSITGLENTAAIFTTYDPKVSISKGNNQKPEVFKARKGVVFTDQQYFNLVTYQWMAGSPDVLKEPYKVVLTESRAKEYFPFADPTRAVGQLMSYDDSIEVTVAGIVKDLQETTDLNFKEFIATATIPASKLENNYSWTTWNNYFGNSQLLVKLKKGVSPQQTAAQINALVASHAPNSSGVSTKQLLQPLNDLHFNDKYDIFGERRAHKPTLYGLLVVAAFLLILGCINFINLTTAQSVQRAKETGIRKTMGSTRTQLIAQFMSETLALTITATLLSIALIPLLLKAFSDNIPEAITFSRLFQPNIIAFMIALVFVVSLLAGFYPSLVLSGFKPVLVLKNQAFSNSGKTRSAWLRKTLTVSQFIIAQFFIIGTLMVAKQIHFSLNKDLGYRKDAVVNFTIPWRESSLSKKQVLLQKLKSIPEIQMVTLSGIPPASKGTTSSTLTLDDGKKAIEKMTEIRLGDAAYFDLYKIKLVAGQMLQPSDTVRKEYLVNETFAREMGFANPADIIGKHIQRRDKTLLPIVGVVADFHTKSLHTNIAPLVFTAKSEECNTFHILLPPQEAGSNTWKNAFAKLDKALKEVFPERTFEYQFFDEQIADFYKTEQNTSRLLTWASGLAVFISCLGLLGLVIYTTHQRVKEIGVRKVLGASVTQLVSLLSKDFIVLVIVAFVITAPLSWWAVNTWLQNFAYRTSMPWWIFASGGAIMLIIALITLSIQTFRSALANPVKALRSE</sequence>
<evidence type="ECO:0000256" key="1">
    <source>
        <dbReference type="ARBA" id="ARBA00004651"/>
    </source>
</evidence>
<keyword evidence="2" id="KW-1003">Cell membrane</keyword>
<feature type="transmembrane region" description="Helical" evidence="6">
    <location>
        <begin position="693"/>
        <end position="715"/>
    </location>
</feature>
<dbReference type="InterPro" id="IPR050250">
    <property type="entry name" value="Macrolide_Exporter_MacB"/>
</dbReference>
<comment type="subcellular location">
    <subcellularLocation>
        <location evidence="1">Cell membrane</location>
        <topology evidence="1">Multi-pass membrane protein</topology>
    </subcellularLocation>
</comment>
<evidence type="ECO:0000313" key="9">
    <source>
        <dbReference type="EMBL" id="AXY74897.1"/>
    </source>
</evidence>
<evidence type="ECO:0000256" key="2">
    <source>
        <dbReference type="ARBA" id="ARBA00022475"/>
    </source>
</evidence>
<organism evidence="9 10">
    <name type="scientific">Paraflavitalea soli</name>
    <dbReference type="NCBI Taxonomy" id="2315862"/>
    <lineage>
        <taxon>Bacteria</taxon>
        <taxon>Pseudomonadati</taxon>
        <taxon>Bacteroidota</taxon>
        <taxon>Chitinophagia</taxon>
        <taxon>Chitinophagales</taxon>
        <taxon>Chitinophagaceae</taxon>
        <taxon>Paraflavitalea</taxon>
    </lineage>
</organism>
<feature type="transmembrane region" description="Helical" evidence="6">
    <location>
        <begin position="437"/>
        <end position="461"/>
    </location>
</feature>
<gene>
    <name evidence="9" type="ORF">D3H65_13265</name>
</gene>
<feature type="transmembrane region" description="Helical" evidence="6">
    <location>
        <begin position="342"/>
        <end position="369"/>
    </location>
</feature>
<evidence type="ECO:0000259" key="8">
    <source>
        <dbReference type="Pfam" id="PF12704"/>
    </source>
</evidence>
<evidence type="ECO:0000256" key="5">
    <source>
        <dbReference type="ARBA" id="ARBA00023136"/>
    </source>
</evidence>
<feature type="domain" description="MacB-like periplasmic core" evidence="8">
    <location>
        <begin position="20"/>
        <end position="253"/>
    </location>
</feature>
<keyword evidence="4 6" id="KW-1133">Transmembrane helix</keyword>
<dbReference type="InterPro" id="IPR003838">
    <property type="entry name" value="ABC3_permease_C"/>
</dbReference>
<reference evidence="9 10" key="1">
    <citation type="submission" date="2018-09" db="EMBL/GenBank/DDBJ databases">
        <title>Genome sequencing of strain 6GH32-13.</title>
        <authorList>
            <person name="Weon H.-Y."/>
            <person name="Heo J."/>
            <person name="Kwon S.-W."/>
        </authorList>
    </citation>
    <scope>NUCLEOTIDE SEQUENCE [LARGE SCALE GENOMIC DNA]</scope>
    <source>
        <strain evidence="9 10">5GH32-13</strain>
    </source>
</reference>
<evidence type="ECO:0000313" key="10">
    <source>
        <dbReference type="Proteomes" id="UP000263900"/>
    </source>
</evidence>
<dbReference type="GO" id="GO:0022857">
    <property type="term" value="F:transmembrane transporter activity"/>
    <property type="evidence" value="ECO:0007669"/>
    <property type="project" value="TreeGrafter"/>
</dbReference>
<dbReference type="AlphaFoldDB" id="A0A3B7MME0"/>
<keyword evidence="10" id="KW-1185">Reference proteome</keyword>
<dbReference type="Pfam" id="PF02687">
    <property type="entry name" value="FtsX"/>
    <property type="match status" value="2"/>
</dbReference>
<dbReference type="PANTHER" id="PTHR30572:SF18">
    <property type="entry name" value="ABC-TYPE MACROLIDE FAMILY EXPORT SYSTEM PERMEASE COMPONENT 2"/>
    <property type="match status" value="1"/>
</dbReference>
<evidence type="ECO:0000256" key="3">
    <source>
        <dbReference type="ARBA" id="ARBA00022692"/>
    </source>
</evidence>
<feature type="transmembrane region" description="Helical" evidence="6">
    <location>
        <begin position="296"/>
        <end position="317"/>
    </location>
</feature>
<protein>
    <submittedName>
        <fullName evidence="9">ABC transporter permease</fullName>
    </submittedName>
</protein>
<dbReference type="EMBL" id="CP032157">
    <property type="protein sequence ID" value="AXY74897.1"/>
    <property type="molecule type" value="Genomic_DNA"/>
</dbReference>
<feature type="domain" description="ABC3 transporter permease C-terminal" evidence="7">
    <location>
        <begin position="698"/>
        <end position="802"/>
    </location>
</feature>
<dbReference type="KEGG" id="pseg:D3H65_13265"/>
<feature type="transmembrane region" description="Helical" evidence="6">
    <location>
        <begin position="745"/>
        <end position="764"/>
    </location>
</feature>
<feature type="transmembrane region" description="Helical" evidence="6">
    <location>
        <begin position="21"/>
        <end position="41"/>
    </location>
</feature>
<feature type="transmembrane region" description="Helical" evidence="6">
    <location>
        <begin position="389"/>
        <end position="416"/>
    </location>
</feature>
<dbReference type="GO" id="GO:0005886">
    <property type="term" value="C:plasma membrane"/>
    <property type="evidence" value="ECO:0007669"/>
    <property type="project" value="UniProtKB-SubCell"/>
</dbReference>
<dbReference type="InterPro" id="IPR025857">
    <property type="entry name" value="MacB_PCD"/>
</dbReference>
<keyword evidence="5 6" id="KW-0472">Membrane</keyword>
<proteinExistence type="predicted"/>
<keyword evidence="3 6" id="KW-0812">Transmembrane</keyword>
<dbReference type="Pfam" id="PF12704">
    <property type="entry name" value="MacB_PCD"/>
    <property type="match status" value="1"/>
</dbReference>
<dbReference type="Proteomes" id="UP000263900">
    <property type="component" value="Chromosome"/>
</dbReference>
<dbReference type="PANTHER" id="PTHR30572">
    <property type="entry name" value="MEMBRANE COMPONENT OF TRANSPORTER-RELATED"/>
    <property type="match status" value="1"/>
</dbReference>
<name>A0A3B7MME0_9BACT</name>